<dbReference type="PRINTS" id="PR00508">
    <property type="entry name" value="S21N4MTFRASE"/>
</dbReference>
<keyword evidence="2" id="KW-0489">Methyltransferase</keyword>
<dbReference type="GO" id="GO:0003677">
    <property type="term" value="F:DNA binding"/>
    <property type="evidence" value="ECO:0007669"/>
    <property type="project" value="InterPro"/>
</dbReference>
<accession>A0A0F9MHY1</accession>
<dbReference type="EMBL" id="LAZR01005568">
    <property type="protein sequence ID" value="KKM98856.1"/>
    <property type="molecule type" value="Genomic_DNA"/>
</dbReference>
<evidence type="ECO:0000256" key="2">
    <source>
        <dbReference type="ARBA" id="ARBA00022603"/>
    </source>
</evidence>
<dbReference type="InterPro" id="IPR002941">
    <property type="entry name" value="DNA_methylase_N4/N6"/>
</dbReference>
<dbReference type="PROSITE" id="PS00092">
    <property type="entry name" value="N6_MTASE"/>
    <property type="match status" value="1"/>
</dbReference>
<protein>
    <recommendedName>
        <fullName evidence="4">DNA methylase N-4/N-6 domain-containing protein</fullName>
    </recommendedName>
</protein>
<dbReference type="GO" id="GO:0009007">
    <property type="term" value="F:site-specific DNA-methyltransferase (adenine-specific) activity"/>
    <property type="evidence" value="ECO:0007669"/>
    <property type="project" value="TreeGrafter"/>
</dbReference>
<dbReference type="PANTHER" id="PTHR13370">
    <property type="entry name" value="RNA METHYLASE-RELATED"/>
    <property type="match status" value="1"/>
</dbReference>
<keyword evidence="3" id="KW-0808">Transferase</keyword>
<dbReference type="GO" id="GO:0008170">
    <property type="term" value="F:N-methyltransferase activity"/>
    <property type="evidence" value="ECO:0007669"/>
    <property type="project" value="InterPro"/>
</dbReference>
<dbReference type="InterPro" id="IPR002052">
    <property type="entry name" value="DNA_methylase_N6_adenine_CS"/>
</dbReference>
<organism evidence="5">
    <name type="scientific">marine sediment metagenome</name>
    <dbReference type="NCBI Taxonomy" id="412755"/>
    <lineage>
        <taxon>unclassified sequences</taxon>
        <taxon>metagenomes</taxon>
        <taxon>ecological metagenomes</taxon>
    </lineage>
</organism>
<feature type="domain" description="DNA methylase N-4/N-6" evidence="4">
    <location>
        <begin position="122"/>
        <end position="201"/>
    </location>
</feature>
<comment type="caution">
    <text evidence="5">The sequence shown here is derived from an EMBL/GenBank/DDBJ whole genome shotgun (WGS) entry which is preliminary data.</text>
</comment>
<dbReference type="GO" id="GO:0005737">
    <property type="term" value="C:cytoplasm"/>
    <property type="evidence" value="ECO:0007669"/>
    <property type="project" value="TreeGrafter"/>
</dbReference>
<gene>
    <name evidence="5" type="ORF">LCGC14_1153740</name>
</gene>
<dbReference type="InterPro" id="IPR029063">
    <property type="entry name" value="SAM-dependent_MTases_sf"/>
</dbReference>
<dbReference type="InterPro" id="IPR001091">
    <property type="entry name" value="RM_Methyltransferase"/>
</dbReference>
<comment type="similarity">
    <text evidence="1">Belongs to the N(4)/N(6)-methyltransferase family.</text>
</comment>
<dbReference type="GO" id="GO:0032259">
    <property type="term" value="P:methylation"/>
    <property type="evidence" value="ECO:0007669"/>
    <property type="project" value="UniProtKB-KW"/>
</dbReference>
<proteinExistence type="inferred from homology"/>
<evidence type="ECO:0000256" key="1">
    <source>
        <dbReference type="ARBA" id="ARBA00006594"/>
    </source>
</evidence>
<evidence type="ECO:0000256" key="3">
    <source>
        <dbReference type="ARBA" id="ARBA00022679"/>
    </source>
</evidence>
<name>A0A0F9MHY1_9ZZZZ</name>
<evidence type="ECO:0000259" key="4">
    <source>
        <dbReference type="Pfam" id="PF01555"/>
    </source>
</evidence>
<evidence type="ECO:0000313" key="5">
    <source>
        <dbReference type="EMBL" id="KKM98856.1"/>
    </source>
</evidence>
<reference evidence="5" key="1">
    <citation type="journal article" date="2015" name="Nature">
        <title>Complex archaea that bridge the gap between prokaryotes and eukaryotes.</title>
        <authorList>
            <person name="Spang A."/>
            <person name="Saw J.H."/>
            <person name="Jorgensen S.L."/>
            <person name="Zaremba-Niedzwiedzka K."/>
            <person name="Martijn J."/>
            <person name="Lind A.E."/>
            <person name="van Eijk R."/>
            <person name="Schleper C."/>
            <person name="Guy L."/>
            <person name="Ettema T.J."/>
        </authorList>
    </citation>
    <scope>NUCLEOTIDE SEQUENCE</scope>
</reference>
<dbReference type="SUPFAM" id="SSF53335">
    <property type="entry name" value="S-adenosyl-L-methionine-dependent methyltransferases"/>
    <property type="match status" value="1"/>
</dbReference>
<dbReference type="AlphaFoldDB" id="A0A0F9MHY1"/>
<dbReference type="Pfam" id="PF01555">
    <property type="entry name" value="N6_N4_Mtase"/>
    <property type="match status" value="1"/>
</dbReference>
<sequence>MKEEVINKDCLEYMKELPDNYFDLIITDPPYGINIASKGNVGGNNLGKAKDYGKCDWDNSIPSKEVFEEMFRVSKNQIIFGGNYMTDYLKPSSCWIVWDKDNTGNFADCELVWTSFNSAVRKFKWRWNGMLQEKMNWKEERFHPTQKPVAIGRWILENYAKEGNKIFDPFAGSGSFLVACKQKGFEFVGCEINEGYCKVIKQRLTQSTL</sequence>
<dbReference type="PANTHER" id="PTHR13370:SF3">
    <property type="entry name" value="TRNA (GUANINE(10)-N2)-METHYLTRANSFERASE HOMOLOG"/>
    <property type="match status" value="1"/>
</dbReference>
<dbReference type="Gene3D" id="3.40.50.150">
    <property type="entry name" value="Vaccinia Virus protein VP39"/>
    <property type="match status" value="1"/>
</dbReference>